<proteinExistence type="predicted"/>
<dbReference type="RefSeq" id="WP_317835215.1">
    <property type="nucleotide sequence ID" value="NZ_CP136920.1"/>
</dbReference>
<evidence type="ECO:0000313" key="2">
    <source>
        <dbReference type="Proteomes" id="UP001304300"/>
    </source>
</evidence>
<organism evidence="1 2">
    <name type="scientific">Rubellicoccus peritrichatus</name>
    <dbReference type="NCBI Taxonomy" id="3080537"/>
    <lineage>
        <taxon>Bacteria</taxon>
        <taxon>Pseudomonadati</taxon>
        <taxon>Verrucomicrobiota</taxon>
        <taxon>Opitutia</taxon>
        <taxon>Puniceicoccales</taxon>
        <taxon>Cerasicoccaceae</taxon>
        <taxon>Rubellicoccus</taxon>
    </lineage>
</organism>
<dbReference type="AlphaFoldDB" id="A0AAQ3QXB0"/>
<protein>
    <submittedName>
        <fullName evidence="1">Uncharacterized protein</fullName>
    </submittedName>
</protein>
<dbReference type="KEGG" id="puo:RZN69_06265"/>
<gene>
    <name evidence="1" type="ORF">RZN69_06265</name>
</gene>
<name>A0AAQ3QXB0_9BACT</name>
<accession>A0AAQ3QXB0</accession>
<keyword evidence="2" id="KW-1185">Reference proteome</keyword>
<reference evidence="1 2" key="1">
    <citation type="submission" date="2023-10" db="EMBL/GenBank/DDBJ databases">
        <title>Rubellicoccus peritrichatus gen. nov., sp. nov., isolated from an algae of coral reef tank.</title>
        <authorList>
            <person name="Luo J."/>
        </authorList>
    </citation>
    <scope>NUCLEOTIDE SEQUENCE [LARGE SCALE GENOMIC DNA]</scope>
    <source>
        <strain evidence="1 2">CR14</strain>
    </source>
</reference>
<evidence type="ECO:0000313" key="1">
    <source>
        <dbReference type="EMBL" id="WOO42690.1"/>
    </source>
</evidence>
<dbReference type="Proteomes" id="UP001304300">
    <property type="component" value="Chromosome"/>
</dbReference>
<sequence>MDNDDIVNAITVLFTAPTEAVVDAASHQRRIWIKWLKDIDRLINPPTGVDKPSKAQANEIILRHLELAPVWKMSAQISIGIGMRIASIRRMEGGIKLGIGTSMVSASGSFGFMSESASESTLQARANYAMSNEQEVTLKEYLNDLGVGVTDPTTLTKAIDRLAAATVPLPSLAEVKKS</sequence>
<dbReference type="EMBL" id="CP136920">
    <property type="protein sequence ID" value="WOO42690.1"/>
    <property type="molecule type" value="Genomic_DNA"/>
</dbReference>